<dbReference type="InterPro" id="IPR019591">
    <property type="entry name" value="Mrp/NBP35_ATP-bd"/>
</dbReference>
<keyword evidence="3" id="KW-0067">ATP-binding</keyword>
<keyword evidence="8" id="KW-1185">Reference proteome</keyword>
<dbReference type="EMBL" id="JAVFKY010000002">
    <property type="protein sequence ID" value="KAK5580735.1"/>
    <property type="molecule type" value="Genomic_DNA"/>
</dbReference>
<gene>
    <name evidence="7" type="ORF">RB653_000759</name>
</gene>
<feature type="compositionally biased region" description="Low complexity" evidence="6">
    <location>
        <begin position="120"/>
        <end position="138"/>
    </location>
</feature>
<dbReference type="GO" id="GO:0016226">
    <property type="term" value="P:iron-sulfur cluster assembly"/>
    <property type="evidence" value="ECO:0007669"/>
    <property type="project" value="InterPro"/>
</dbReference>
<feature type="region of interest" description="Disordered" evidence="6">
    <location>
        <begin position="25"/>
        <end position="99"/>
    </location>
</feature>
<evidence type="ECO:0000313" key="7">
    <source>
        <dbReference type="EMBL" id="KAK5580735.1"/>
    </source>
</evidence>
<dbReference type="PANTHER" id="PTHR23264:SF21">
    <property type="entry name" value="NUCLEOTIDE BINDING PROTEIN 1-LIKE PROTEIN"/>
    <property type="match status" value="1"/>
</dbReference>
<dbReference type="HAMAP" id="MF_02040">
    <property type="entry name" value="Mrp_NBP35"/>
    <property type="match status" value="1"/>
</dbReference>
<dbReference type="PANTHER" id="PTHR23264">
    <property type="entry name" value="NUCLEOTIDE-BINDING PROTEIN NBP35 YEAST -RELATED"/>
    <property type="match status" value="1"/>
</dbReference>
<sequence length="513" mass="54282">MSGCGNGSDNLEDIGNNFKRVVVQPPKKTSSIIIQQDPDDSQTITSSLKPKSNCCGGNENKSSCCSSNKIEEKPKSGGCCGGSDNKSSPSPSSSSSSSCCSSNKIEEIPKSGGCCGGSDNKSSSSSPSSSSCCSSKNNNKIEEKPKSGGCCGGNEKSNNDSCCKSEKITTTTTTTTTNKPIIKDDSNIISSDATKVIEGDIIKASVGCPSDTPLAGSESICSSCPGQSACKSQADNPDKKSIEIRMKVIKNKILVMSSKGGVGKSTVSSLLSYGFSKRNNNTTKVSVLDVDICGPSIPKLMGVEKMQIINSEYGWIPPKVQQANHDIKVMSVGFLLGSPDAPVIWKGPRKTTMIRRFLKDTFWGKQDYLIIDTPPGTSDEHLSIINSLKTCNPDGAILVTTPQNLSCDTVKKEISLCRELNLPIIGIIENLSGFVCPCCDEITEIFKSDGGKNLAEEFNIPFLGKIPIDTNLGKSAENGVCSICDNPSSPGSLAIQSIIDKIDQIIIDNKKKL</sequence>
<feature type="compositionally biased region" description="Low complexity" evidence="6">
    <location>
        <begin position="87"/>
        <end position="99"/>
    </location>
</feature>
<keyword evidence="5" id="KW-0411">Iron-sulfur</keyword>
<evidence type="ECO:0000256" key="6">
    <source>
        <dbReference type="SAM" id="MobiDB-lite"/>
    </source>
</evidence>
<dbReference type="Gene3D" id="3.40.50.300">
    <property type="entry name" value="P-loop containing nucleotide triphosphate hydrolases"/>
    <property type="match status" value="1"/>
</dbReference>
<dbReference type="CDD" id="cd02037">
    <property type="entry name" value="Mrp_NBP35"/>
    <property type="match status" value="1"/>
</dbReference>
<dbReference type="Proteomes" id="UP001344447">
    <property type="component" value="Unassembled WGS sequence"/>
</dbReference>
<evidence type="ECO:0000313" key="8">
    <source>
        <dbReference type="Proteomes" id="UP001344447"/>
    </source>
</evidence>
<evidence type="ECO:0000256" key="2">
    <source>
        <dbReference type="ARBA" id="ARBA00022741"/>
    </source>
</evidence>
<dbReference type="SUPFAM" id="SSF52540">
    <property type="entry name" value="P-loop containing nucleoside triphosphate hydrolases"/>
    <property type="match status" value="1"/>
</dbReference>
<evidence type="ECO:0000256" key="5">
    <source>
        <dbReference type="ARBA" id="ARBA00023014"/>
    </source>
</evidence>
<dbReference type="InterPro" id="IPR033756">
    <property type="entry name" value="YlxH/NBP35"/>
</dbReference>
<feature type="compositionally biased region" description="Low complexity" evidence="6">
    <location>
        <begin position="52"/>
        <end position="68"/>
    </location>
</feature>
<keyword evidence="1" id="KW-0479">Metal-binding</keyword>
<evidence type="ECO:0000256" key="3">
    <source>
        <dbReference type="ARBA" id="ARBA00022840"/>
    </source>
</evidence>
<protein>
    <recommendedName>
        <fullName evidence="9">Cytosolic Fe-S cluster assembly factor NUBP1 homolog</fullName>
    </recommendedName>
</protein>
<dbReference type="AlphaFoldDB" id="A0AAN7U3A3"/>
<dbReference type="GO" id="GO:0005524">
    <property type="term" value="F:ATP binding"/>
    <property type="evidence" value="ECO:0007669"/>
    <property type="project" value="UniProtKB-KW"/>
</dbReference>
<dbReference type="GO" id="GO:0005829">
    <property type="term" value="C:cytosol"/>
    <property type="evidence" value="ECO:0007669"/>
    <property type="project" value="TreeGrafter"/>
</dbReference>
<keyword evidence="4" id="KW-0408">Iron</keyword>
<dbReference type="FunFam" id="3.40.50.300:FF:001119">
    <property type="entry name" value="Iron-sulfur cluster carrier protein"/>
    <property type="match status" value="1"/>
</dbReference>
<proteinExistence type="inferred from homology"/>
<reference evidence="7 8" key="1">
    <citation type="submission" date="2023-11" db="EMBL/GenBank/DDBJ databases">
        <title>Dfirmibasis_genome.</title>
        <authorList>
            <person name="Edelbroek B."/>
            <person name="Kjellin J."/>
            <person name="Jerlstrom-Hultqvist J."/>
            <person name="Soderbom F."/>
        </authorList>
    </citation>
    <scope>NUCLEOTIDE SEQUENCE [LARGE SCALE GENOMIC DNA]</scope>
    <source>
        <strain evidence="7 8">TNS-C-14</strain>
    </source>
</reference>
<dbReference type="GO" id="GO:0046872">
    <property type="term" value="F:metal ion binding"/>
    <property type="evidence" value="ECO:0007669"/>
    <property type="project" value="UniProtKB-KW"/>
</dbReference>
<accession>A0AAN7U3A3</accession>
<dbReference type="GO" id="GO:0140663">
    <property type="term" value="F:ATP-dependent FeS chaperone activity"/>
    <property type="evidence" value="ECO:0007669"/>
    <property type="project" value="InterPro"/>
</dbReference>
<evidence type="ECO:0008006" key="9">
    <source>
        <dbReference type="Google" id="ProtNLM"/>
    </source>
</evidence>
<feature type="region of interest" description="Disordered" evidence="6">
    <location>
        <begin position="120"/>
        <end position="162"/>
    </location>
</feature>
<evidence type="ECO:0000256" key="4">
    <source>
        <dbReference type="ARBA" id="ARBA00023004"/>
    </source>
</evidence>
<feature type="compositionally biased region" description="Polar residues" evidence="6">
    <location>
        <begin position="41"/>
        <end position="50"/>
    </location>
</feature>
<evidence type="ECO:0000256" key="1">
    <source>
        <dbReference type="ARBA" id="ARBA00022723"/>
    </source>
</evidence>
<dbReference type="InterPro" id="IPR027417">
    <property type="entry name" value="P-loop_NTPase"/>
</dbReference>
<keyword evidence="2" id="KW-0547">Nucleotide-binding</keyword>
<comment type="caution">
    <text evidence="7">The sequence shown here is derived from an EMBL/GenBank/DDBJ whole genome shotgun (WGS) entry which is preliminary data.</text>
</comment>
<dbReference type="GO" id="GO:0051536">
    <property type="term" value="F:iron-sulfur cluster binding"/>
    <property type="evidence" value="ECO:0007669"/>
    <property type="project" value="UniProtKB-KW"/>
</dbReference>
<dbReference type="Pfam" id="PF10609">
    <property type="entry name" value="ParA"/>
    <property type="match status" value="1"/>
</dbReference>
<name>A0AAN7U3A3_9MYCE</name>
<organism evidence="7 8">
    <name type="scientific">Dictyostelium firmibasis</name>
    <dbReference type="NCBI Taxonomy" id="79012"/>
    <lineage>
        <taxon>Eukaryota</taxon>
        <taxon>Amoebozoa</taxon>
        <taxon>Evosea</taxon>
        <taxon>Eumycetozoa</taxon>
        <taxon>Dictyostelia</taxon>
        <taxon>Dictyosteliales</taxon>
        <taxon>Dictyosteliaceae</taxon>
        <taxon>Dictyostelium</taxon>
    </lineage>
</organism>